<proteinExistence type="predicted"/>
<dbReference type="Pfam" id="PF15481">
    <property type="entry name" value="CPG4"/>
    <property type="match status" value="1"/>
</dbReference>
<protein>
    <submittedName>
        <fullName evidence="4">CPG4 domain-containing protein</fullName>
    </submittedName>
</protein>
<feature type="domain" description="Chondroitin proteoglycan 4" evidence="2">
    <location>
        <begin position="23"/>
        <end position="111"/>
    </location>
</feature>
<evidence type="ECO:0000256" key="1">
    <source>
        <dbReference type="SAM" id="SignalP"/>
    </source>
</evidence>
<sequence length="194" mass="22160">MRCGLLCFTVLVAVARGQNLSDCVKACLRPIASLHMTNADIYLNYEKICDKLEPAAECAHKCGQDDHLQFHQLVTNFKLHCLEFEEELEPHLECLAEHAPGVDTECKKLCKQEHDDTPNGKQIAACKTSECNMQCQVQKLSRTCPRSSKVQKKISIRKAQELEKAREHEQFRLMPLECQNLHDSKHVARLFDDL</sequence>
<dbReference type="AlphaFoldDB" id="A0A7E4ZSL1"/>
<evidence type="ECO:0000259" key="2">
    <source>
        <dbReference type="Pfam" id="PF15481"/>
    </source>
</evidence>
<accession>A0A7E4ZSL1</accession>
<dbReference type="Proteomes" id="UP000492821">
    <property type="component" value="Unassembled WGS sequence"/>
</dbReference>
<reference evidence="4" key="2">
    <citation type="submission" date="2020-10" db="UniProtKB">
        <authorList>
            <consortium name="WormBaseParasite"/>
        </authorList>
    </citation>
    <scope>IDENTIFICATION</scope>
</reference>
<dbReference type="WBParaSite" id="Pan_g14708.t1">
    <property type="protein sequence ID" value="Pan_g14708.t1"/>
    <property type="gene ID" value="Pan_g14708"/>
</dbReference>
<evidence type="ECO:0000313" key="3">
    <source>
        <dbReference type="Proteomes" id="UP000492821"/>
    </source>
</evidence>
<keyword evidence="3" id="KW-1185">Reference proteome</keyword>
<keyword evidence="1" id="KW-0732">Signal</keyword>
<name>A0A7E4ZSL1_PANRE</name>
<feature type="signal peptide" evidence="1">
    <location>
        <begin position="1"/>
        <end position="17"/>
    </location>
</feature>
<feature type="chain" id="PRO_5028929633" evidence="1">
    <location>
        <begin position="18"/>
        <end position="194"/>
    </location>
</feature>
<reference evidence="3" key="1">
    <citation type="journal article" date="2013" name="Genetics">
        <title>The draft genome and transcriptome of Panagrellus redivivus are shaped by the harsh demands of a free-living lifestyle.</title>
        <authorList>
            <person name="Srinivasan J."/>
            <person name="Dillman A.R."/>
            <person name="Macchietto M.G."/>
            <person name="Heikkinen L."/>
            <person name="Lakso M."/>
            <person name="Fracchia K.M."/>
            <person name="Antoshechkin I."/>
            <person name="Mortazavi A."/>
            <person name="Wong G."/>
            <person name="Sternberg P.W."/>
        </authorList>
    </citation>
    <scope>NUCLEOTIDE SEQUENCE [LARGE SCALE GENOMIC DNA]</scope>
    <source>
        <strain evidence="3">MT8872</strain>
    </source>
</reference>
<organism evidence="3 4">
    <name type="scientific">Panagrellus redivivus</name>
    <name type="common">Microworm</name>
    <dbReference type="NCBI Taxonomy" id="6233"/>
    <lineage>
        <taxon>Eukaryota</taxon>
        <taxon>Metazoa</taxon>
        <taxon>Ecdysozoa</taxon>
        <taxon>Nematoda</taxon>
        <taxon>Chromadorea</taxon>
        <taxon>Rhabditida</taxon>
        <taxon>Tylenchina</taxon>
        <taxon>Panagrolaimomorpha</taxon>
        <taxon>Panagrolaimoidea</taxon>
        <taxon>Panagrolaimidae</taxon>
        <taxon>Panagrellus</taxon>
    </lineage>
</organism>
<dbReference type="InterPro" id="IPR029153">
    <property type="entry name" value="CPG4"/>
</dbReference>
<evidence type="ECO:0000313" key="4">
    <source>
        <dbReference type="WBParaSite" id="Pan_g14708.t1"/>
    </source>
</evidence>